<comment type="subcellular location">
    <subcellularLocation>
        <location evidence="1">Membrane</location>
    </subcellularLocation>
</comment>
<keyword evidence="2" id="KW-0813">Transport</keyword>
<feature type="transmembrane region" description="Helical" evidence="7">
    <location>
        <begin position="94"/>
        <end position="114"/>
    </location>
</feature>
<dbReference type="Pfam" id="PF01490">
    <property type="entry name" value="Aa_trans"/>
    <property type="match status" value="1"/>
</dbReference>
<dbReference type="RefSeq" id="XP_021846190.2">
    <property type="nucleotide sequence ID" value="XM_021990498.2"/>
</dbReference>
<feature type="transmembrane region" description="Helical" evidence="7">
    <location>
        <begin position="43"/>
        <end position="64"/>
    </location>
</feature>
<evidence type="ECO:0000256" key="6">
    <source>
        <dbReference type="ARBA" id="ARBA00023136"/>
    </source>
</evidence>
<evidence type="ECO:0000313" key="9">
    <source>
        <dbReference type="Proteomes" id="UP000813463"/>
    </source>
</evidence>
<feature type="transmembrane region" description="Helical" evidence="7">
    <location>
        <begin position="364"/>
        <end position="384"/>
    </location>
</feature>
<evidence type="ECO:0000256" key="1">
    <source>
        <dbReference type="ARBA" id="ARBA00004370"/>
    </source>
</evidence>
<evidence type="ECO:0000259" key="8">
    <source>
        <dbReference type="Pfam" id="PF01490"/>
    </source>
</evidence>
<keyword evidence="9" id="KW-1185">Reference proteome</keyword>
<reference evidence="10" key="2">
    <citation type="submission" date="2025-08" db="UniProtKB">
        <authorList>
            <consortium name="RefSeq"/>
        </authorList>
    </citation>
    <scope>IDENTIFICATION</scope>
    <source>
        <tissue evidence="10">Leaf</tissue>
    </source>
</reference>
<dbReference type="Proteomes" id="UP000813463">
    <property type="component" value="Chromosome 2"/>
</dbReference>
<evidence type="ECO:0000256" key="4">
    <source>
        <dbReference type="ARBA" id="ARBA00022970"/>
    </source>
</evidence>
<dbReference type="GO" id="GO:0016020">
    <property type="term" value="C:membrane"/>
    <property type="evidence" value="ECO:0000318"/>
    <property type="project" value="GO_Central"/>
</dbReference>
<evidence type="ECO:0000256" key="3">
    <source>
        <dbReference type="ARBA" id="ARBA00022692"/>
    </source>
</evidence>
<keyword evidence="5 7" id="KW-1133">Transmembrane helix</keyword>
<feature type="transmembrane region" description="Helical" evidence="7">
    <location>
        <begin position="421"/>
        <end position="444"/>
    </location>
</feature>
<keyword evidence="4" id="KW-0029">Amino-acid transport</keyword>
<reference evidence="9" key="1">
    <citation type="journal article" date="2021" name="Nat. Commun.">
        <title>Genomic analyses provide insights into spinach domestication and the genetic basis of agronomic traits.</title>
        <authorList>
            <person name="Cai X."/>
            <person name="Sun X."/>
            <person name="Xu C."/>
            <person name="Sun H."/>
            <person name="Wang X."/>
            <person name="Ge C."/>
            <person name="Zhang Z."/>
            <person name="Wang Q."/>
            <person name="Fei Z."/>
            <person name="Jiao C."/>
            <person name="Wang Q."/>
        </authorList>
    </citation>
    <scope>NUCLEOTIDE SEQUENCE [LARGE SCALE GENOMIC DNA]</scope>
    <source>
        <strain evidence="9">cv. Varoflay</strain>
    </source>
</reference>
<feature type="transmembrane region" description="Helical" evidence="7">
    <location>
        <begin position="12"/>
        <end position="37"/>
    </location>
</feature>
<keyword evidence="6 7" id="KW-0472">Membrane</keyword>
<evidence type="ECO:0000256" key="5">
    <source>
        <dbReference type="ARBA" id="ARBA00022989"/>
    </source>
</evidence>
<sequence length="460" mass="50426">MNFDDAGRIRTGTVWTATAHAVTAVIGSGVLAVPWSVAQMGWIFGPLSLFGFAVITYITARLLCDCYRTPDPVKGQRNHSYMDAVRATLGKKEVLICVFAQYSLLWGTMVGYTITAATSMLSVKRTNCYHTKGAEADCQPSSNSFLLIFGAIHIVLSQLPSLEKVTFLSVIAATMSFCYSFIALYLCVAKFVSNPVVRGTLTGVEIGINGGGLSLSSKLWQSSQALGNIAFSYTYAQLLIEIEDTLKSPPAENKSMKRATLYSIALTTTFYVSLGCMGYIAFGNEAPGNVLTAFHEPFWLVDLANIGVVIHLTAAFQVFAQPIFASYEKWLAIRWPESPLIHNTYTIQVPRFKALSYQFTLCRLLLRPLVVVVTVLTAMMFPFFNAVLGLLGSIAFFPLTVYLPVRMYMTQVKLNKGALKWCMLQGLSLLALFVSLISAVGSVADIADRLKNTKLFNANL</sequence>
<feature type="domain" description="Amino acid transporter transmembrane" evidence="8">
    <location>
        <begin position="10"/>
        <end position="444"/>
    </location>
</feature>
<feature type="transmembrane region" description="Helical" evidence="7">
    <location>
        <begin position="261"/>
        <end position="283"/>
    </location>
</feature>
<protein>
    <submittedName>
        <fullName evidence="10">Amino acid permease 4</fullName>
    </submittedName>
</protein>
<dbReference type="PANTHER" id="PTHR48017">
    <property type="entry name" value="OS05G0424000 PROTEIN-RELATED"/>
    <property type="match status" value="1"/>
</dbReference>
<feature type="transmembrane region" description="Helical" evidence="7">
    <location>
        <begin position="303"/>
        <end position="324"/>
    </location>
</feature>
<keyword evidence="3 7" id="KW-0812">Transmembrane</keyword>
<dbReference type="GO" id="GO:0003333">
    <property type="term" value="P:amino acid transmembrane transport"/>
    <property type="evidence" value="ECO:0000318"/>
    <property type="project" value="GO_Central"/>
</dbReference>
<evidence type="ECO:0000256" key="7">
    <source>
        <dbReference type="SAM" id="Phobius"/>
    </source>
</evidence>
<dbReference type="GeneID" id="110785991"/>
<accession>A0A9R0JT65</accession>
<feature type="transmembrane region" description="Helical" evidence="7">
    <location>
        <begin position="390"/>
        <end position="409"/>
    </location>
</feature>
<name>A0A9R0JT65_SPIOL</name>
<dbReference type="InterPro" id="IPR013057">
    <property type="entry name" value="AA_transpt_TM"/>
</dbReference>
<dbReference type="KEGG" id="soe:110785991"/>
<evidence type="ECO:0000313" key="10">
    <source>
        <dbReference type="RefSeq" id="XP_021846190.2"/>
    </source>
</evidence>
<organism evidence="9 10">
    <name type="scientific">Spinacia oleracea</name>
    <name type="common">Spinach</name>
    <dbReference type="NCBI Taxonomy" id="3562"/>
    <lineage>
        <taxon>Eukaryota</taxon>
        <taxon>Viridiplantae</taxon>
        <taxon>Streptophyta</taxon>
        <taxon>Embryophyta</taxon>
        <taxon>Tracheophyta</taxon>
        <taxon>Spermatophyta</taxon>
        <taxon>Magnoliopsida</taxon>
        <taxon>eudicotyledons</taxon>
        <taxon>Gunneridae</taxon>
        <taxon>Pentapetalae</taxon>
        <taxon>Caryophyllales</taxon>
        <taxon>Chenopodiaceae</taxon>
        <taxon>Chenopodioideae</taxon>
        <taxon>Anserineae</taxon>
        <taxon>Spinacia</taxon>
    </lineage>
</organism>
<gene>
    <name evidence="10" type="primary">LOC110785991</name>
</gene>
<proteinExistence type="predicted"/>
<feature type="transmembrane region" description="Helical" evidence="7">
    <location>
        <begin position="165"/>
        <end position="188"/>
    </location>
</feature>
<dbReference type="AlphaFoldDB" id="A0A9R0JT65"/>
<dbReference type="GO" id="GO:0015171">
    <property type="term" value="F:amino acid transmembrane transporter activity"/>
    <property type="evidence" value="ECO:0000318"/>
    <property type="project" value="GO_Central"/>
</dbReference>
<evidence type="ECO:0000256" key="2">
    <source>
        <dbReference type="ARBA" id="ARBA00022448"/>
    </source>
</evidence>